<dbReference type="EMBL" id="GBRH01168412">
    <property type="protein sequence ID" value="JAE29484.1"/>
    <property type="molecule type" value="Transcribed_RNA"/>
</dbReference>
<dbReference type="AlphaFoldDB" id="A0A0A9H123"/>
<protein>
    <submittedName>
        <fullName evidence="1">Uncharacterized protein</fullName>
    </submittedName>
</protein>
<sequence length="49" mass="5822">MITFIKFHVFYRYSLCTEMLSCAKFIAYSQFSFPAYCCKQLPSFNLTCQ</sequence>
<evidence type="ECO:0000313" key="1">
    <source>
        <dbReference type="EMBL" id="JAE29484.1"/>
    </source>
</evidence>
<name>A0A0A9H123_ARUDO</name>
<accession>A0A0A9H123</accession>
<proteinExistence type="predicted"/>
<reference evidence="1" key="2">
    <citation type="journal article" date="2015" name="Data Brief">
        <title>Shoot transcriptome of the giant reed, Arundo donax.</title>
        <authorList>
            <person name="Barrero R.A."/>
            <person name="Guerrero F.D."/>
            <person name="Moolhuijzen P."/>
            <person name="Goolsby J.A."/>
            <person name="Tidwell J."/>
            <person name="Bellgard S.E."/>
            <person name="Bellgard M.I."/>
        </authorList>
    </citation>
    <scope>NUCLEOTIDE SEQUENCE</scope>
    <source>
        <tissue evidence="1">Shoot tissue taken approximately 20 cm above the soil surface</tissue>
    </source>
</reference>
<organism evidence="1">
    <name type="scientific">Arundo donax</name>
    <name type="common">Giant reed</name>
    <name type="synonym">Donax arundinaceus</name>
    <dbReference type="NCBI Taxonomy" id="35708"/>
    <lineage>
        <taxon>Eukaryota</taxon>
        <taxon>Viridiplantae</taxon>
        <taxon>Streptophyta</taxon>
        <taxon>Embryophyta</taxon>
        <taxon>Tracheophyta</taxon>
        <taxon>Spermatophyta</taxon>
        <taxon>Magnoliopsida</taxon>
        <taxon>Liliopsida</taxon>
        <taxon>Poales</taxon>
        <taxon>Poaceae</taxon>
        <taxon>PACMAD clade</taxon>
        <taxon>Arundinoideae</taxon>
        <taxon>Arundineae</taxon>
        <taxon>Arundo</taxon>
    </lineage>
</organism>
<reference evidence="1" key="1">
    <citation type="submission" date="2014-09" db="EMBL/GenBank/DDBJ databases">
        <authorList>
            <person name="Magalhaes I.L.F."/>
            <person name="Oliveira U."/>
            <person name="Santos F.R."/>
            <person name="Vidigal T.H.D.A."/>
            <person name="Brescovit A.D."/>
            <person name="Santos A.J."/>
        </authorList>
    </citation>
    <scope>NUCLEOTIDE SEQUENCE</scope>
    <source>
        <tissue evidence="1">Shoot tissue taken approximately 20 cm above the soil surface</tissue>
    </source>
</reference>